<sequence>MSSFGIHLPPTVMTAQAGEAAFFYGTLMHPKIIKRVLSNKGNHLTVCPAILLDYTRHQVKHADYPGVVPYAQTRRLLGGDLAEPERCVRGSLVFGLTKEDFRLLDIFEGSEYTQYRISAHPLGQPEPLDRASLQTLPASPIPPSPSDLRTSVSAYTYIYTAGLEFLTPDIWSYDTFVKEKLWRWVNDDDDEEYAETDAKRHLVATDFIDESDSTEDMTGFGKAMLSEFCFDEGYVNLNHGSFGSLPRQVLDATEIMAREAEGAPDLFMRRTYLQLLANVRARIAKFINAEADECVIVPNTTHGINTVLMNINWKEGDIIVAFTTTYGAVGSTLRAVRDRNLGLSLKIINLTYPMRHVELLEMFKKELASIPRRDGQTVLCVLDGIVSVPGVIMPWQEMCKICKDYKVLSLVDGAHLVGQIPVDLDAAKPDFWISNCHKWLYSKRGSAILYVPHRNQHFITIALPVSIGYVSPDDPPPRLDGPARFVRLFEWTGTIDMIPFLSIDAALNFREAIGGEKKINDYCHSMAMQGGRRLAAVLGTRALDETGELTASMTNVLVPVDISQFSGEELGALLSNFNNTLLDKYNCFAGIYFHDKKCWVRCSAQIWIELSDFEYVGKALLEICRDYAKRGVDVPAAADVIMDEEEFEDH</sequence>
<dbReference type="OrthoDB" id="5978656at2759"/>
<dbReference type="InterPro" id="IPR015421">
    <property type="entry name" value="PyrdxlP-dep_Trfase_major"/>
</dbReference>
<dbReference type="InterPro" id="IPR015424">
    <property type="entry name" value="PyrdxlP-dep_Trfase"/>
</dbReference>
<dbReference type="PANTHER" id="PTHR43092:SF2">
    <property type="entry name" value="HERCYNYLCYSTEINE SULFOXIDE LYASE"/>
    <property type="match status" value="1"/>
</dbReference>
<dbReference type="InterPro" id="IPR013024">
    <property type="entry name" value="GGCT-like"/>
</dbReference>
<dbReference type="PANTHER" id="PTHR43092">
    <property type="entry name" value="L-CYSTEINE DESULFHYDRASE"/>
    <property type="match status" value="1"/>
</dbReference>
<dbReference type="Pfam" id="PF00266">
    <property type="entry name" value="Aminotran_5"/>
    <property type="match status" value="1"/>
</dbReference>
<dbReference type="Pfam" id="PF06094">
    <property type="entry name" value="GGACT"/>
    <property type="match status" value="1"/>
</dbReference>
<feature type="domain" description="Gamma-glutamylcyclotransferase AIG2-like" evidence="3">
    <location>
        <begin position="22"/>
        <end position="118"/>
    </location>
</feature>
<dbReference type="Gene3D" id="3.40.640.10">
    <property type="entry name" value="Type I PLP-dependent aspartate aminotransferase-like (Major domain)"/>
    <property type="match status" value="1"/>
</dbReference>
<evidence type="ECO:0000313" key="4">
    <source>
        <dbReference type="EMBL" id="KZO96747.1"/>
    </source>
</evidence>
<dbReference type="Proteomes" id="UP000076738">
    <property type="component" value="Unassembled WGS sequence"/>
</dbReference>
<protein>
    <submittedName>
        <fullName evidence="4">PLP-dependent transferase</fullName>
    </submittedName>
</protein>
<keyword evidence="5" id="KW-1185">Reference proteome</keyword>
<keyword evidence="1" id="KW-0663">Pyridoxal phosphate</keyword>
<dbReference type="GO" id="GO:0016740">
    <property type="term" value="F:transferase activity"/>
    <property type="evidence" value="ECO:0007669"/>
    <property type="project" value="UniProtKB-KW"/>
</dbReference>
<evidence type="ECO:0000259" key="2">
    <source>
        <dbReference type="Pfam" id="PF00266"/>
    </source>
</evidence>
<dbReference type="Gene3D" id="3.90.1150.10">
    <property type="entry name" value="Aspartate Aminotransferase, domain 1"/>
    <property type="match status" value="1"/>
</dbReference>
<evidence type="ECO:0000313" key="5">
    <source>
        <dbReference type="Proteomes" id="UP000076738"/>
    </source>
</evidence>
<dbReference type="CDD" id="cd06661">
    <property type="entry name" value="GGCT_like"/>
    <property type="match status" value="1"/>
</dbReference>
<dbReference type="InterPro" id="IPR000192">
    <property type="entry name" value="Aminotrans_V_dom"/>
</dbReference>
<keyword evidence="4" id="KW-0808">Transferase</keyword>
<evidence type="ECO:0000256" key="1">
    <source>
        <dbReference type="ARBA" id="ARBA00022898"/>
    </source>
</evidence>
<dbReference type="InterPro" id="IPR009288">
    <property type="entry name" value="AIG2-like_dom"/>
</dbReference>
<dbReference type="EMBL" id="KV417283">
    <property type="protein sequence ID" value="KZO96747.1"/>
    <property type="molecule type" value="Genomic_DNA"/>
</dbReference>
<feature type="domain" description="Aminotransferase class V" evidence="2">
    <location>
        <begin position="245"/>
        <end position="557"/>
    </location>
</feature>
<dbReference type="SUPFAM" id="SSF53383">
    <property type="entry name" value="PLP-dependent transferases"/>
    <property type="match status" value="1"/>
</dbReference>
<proteinExistence type="predicted"/>
<name>A0A167MIE5_CALVF</name>
<evidence type="ECO:0000259" key="3">
    <source>
        <dbReference type="Pfam" id="PF06094"/>
    </source>
</evidence>
<dbReference type="Gene3D" id="3.10.490.10">
    <property type="entry name" value="Gamma-glutamyl cyclotransferase-like"/>
    <property type="match status" value="1"/>
</dbReference>
<reference evidence="4 5" key="1">
    <citation type="journal article" date="2016" name="Mol. Biol. Evol.">
        <title>Comparative Genomics of Early-Diverging Mushroom-Forming Fungi Provides Insights into the Origins of Lignocellulose Decay Capabilities.</title>
        <authorList>
            <person name="Nagy L.G."/>
            <person name="Riley R."/>
            <person name="Tritt A."/>
            <person name="Adam C."/>
            <person name="Daum C."/>
            <person name="Floudas D."/>
            <person name="Sun H."/>
            <person name="Yadav J.S."/>
            <person name="Pangilinan J."/>
            <person name="Larsson K.H."/>
            <person name="Matsuura K."/>
            <person name="Barry K."/>
            <person name="Labutti K."/>
            <person name="Kuo R."/>
            <person name="Ohm R.A."/>
            <person name="Bhattacharya S.S."/>
            <person name="Shirouzu T."/>
            <person name="Yoshinaga Y."/>
            <person name="Martin F.M."/>
            <person name="Grigoriev I.V."/>
            <person name="Hibbett D.S."/>
        </authorList>
    </citation>
    <scope>NUCLEOTIDE SEQUENCE [LARGE SCALE GENOMIC DNA]</scope>
    <source>
        <strain evidence="4 5">TUFC12733</strain>
    </source>
</reference>
<organism evidence="4 5">
    <name type="scientific">Calocera viscosa (strain TUFC12733)</name>
    <dbReference type="NCBI Taxonomy" id="1330018"/>
    <lineage>
        <taxon>Eukaryota</taxon>
        <taxon>Fungi</taxon>
        <taxon>Dikarya</taxon>
        <taxon>Basidiomycota</taxon>
        <taxon>Agaricomycotina</taxon>
        <taxon>Dacrymycetes</taxon>
        <taxon>Dacrymycetales</taxon>
        <taxon>Dacrymycetaceae</taxon>
        <taxon>Calocera</taxon>
    </lineage>
</organism>
<dbReference type="STRING" id="1330018.A0A167MIE5"/>
<accession>A0A167MIE5</accession>
<dbReference type="AlphaFoldDB" id="A0A167MIE5"/>
<dbReference type="InterPro" id="IPR015422">
    <property type="entry name" value="PyrdxlP-dep_Trfase_small"/>
</dbReference>
<dbReference type="InterPro" id="IPR036568">
    <property type="entry name" value="GGCT-like_sf"/>
</dbReference>
<gene>
    <name evidence="4" type="ORF">CALVIDRAFT_598277</name>
</gene>
<dbReference type="SUPFAM" id="SSF110857">
    <property type="entry name" value="Gamma-glutamyl cyclotransferase-like"/>
    <property type="match status" value="1"/>
</dbReference>